<dbReference type="AlphaFoldDB" id="A0A552ET70"/>
<comment type="caution">
    <text evidence="1">The sequence shown here is derived from an EMBL/GenBank/DDBJ whole genome shotgun (WGS) entry which is preliminary data.</text>
</comment>
<protein>
    <submittedName>
        <fullName evidence="1">Uncharacterized protein</fullName>
    </submittedName>
</protein>
<evidence type="ECO:0000313" key="2">
    <source>
        <dbReference type="Proteomes" id="UP000315113"/>
    </source>
</evidence>
<sequence length="71" mass="8353">MRIYRLSYSLCDNFNLYSSDRSWCPLRLCGSLHSLLKGPFKFPELSHQYSESDRKGIIFHSIAQKKARIEI</sequence>
<organism evidence="1 2">
    <name type="scientific">Microcystis aeruginosa Ma_MB_F_20061100_S20D</name>
    <dbReference type="NCBI Taxonomy" id="2486253"/>
    <lineage>
        <taxon>Bacteria</taxon>
        <taxon>Bacillati</taxon>
        <taxon>Cyanobacteriota</taxon>
        <taxon>Cyanophyceae</taxon>
        <taxon>Oscillatoriophycideae</taxon>
        <taxon>Chroococcales</taxon>
        <taxon>Microcystaceae</taxon>
        <taxon>Microcystis</taxon>
    </lineage>
</organism>
<name>A0A552ET70_MICAE</name>
<reference evidence="1 2" key="1">
    <citation type="submission" date="2019-01" db="EMBL/GenBank/DDBJ databases">
        <title>Coherence of Microcystis species and biogeography revealed through population genomics.</title>
        <authorList>
            <person name="Perez-Carrascal O.M."/>
            <person name="Terrat Y."/>
            <person name="Giani A."/>
            <person name="Fortin N."/>
            <person name="Tromas N."/>
            <person name="Shapiro B.J."/>
        </authorList>
    </citation>
    <scope>NUCLEOTIDE SEQUENCE [LARGE SCALE GENOMIC DNA]</scope>
    <source>
        <strain evidence="1">Ma_MB_F_20061100_S20D</strain>
    </source>
</reference>
<accession>A0A552ET70</accession>
<evidence type="ECO:0000313" key="1">
    <source>
        <dbReference type="EMBL" id="TRU37656.1"/>
    </source>
</evidence>
<dbReference type="Proteomes" id="UP000315113">
    <property type="component" value="Unassembled WGS sequence"/>
</dbReference>
<proteinExistence type="predicted"/>
<dbReference type="EMBL" id="SFBH01000056">
    <property type="protein sequence ID" value="TRU37656.1"/>
    <property type="molecule type" value="Genomic_DNA"/>
</dbReference>
<gene>
    <name evidence="1" type="ORF">EWV78_06690</name>
</gene>